<dbReference type="PANTHER" id="PTHR23162">
    <property type="entry name" value="OUTER DENSE FIBER OF SPERM TAILS 2"/>
    <property type="match status" value="1"/>
</dbReference>
<evidence type="ECO:0000256" key="4">
    <source>
        <dbReference type="ARBA" id="ARBA00023054"/>
    </source>
</evidence>
<evidence type="ECO:0000256" key="3">
    <source>
        <dbReference type="ARBA" id="ARBA00022490"/>
    </source>
</evidence>
<proteinExistence type="inferred from homology"/>
<evidence type="ECO:0000256" key="1">
    <source>
        <dbReference type="ARBA" id="ARBA00004300"/>
    </source>
</evidence>
<dbReference type="Proteomes" id="UP000014760">
    <property type="component" value="Unassembled WGS sequence"/>
</dbReference>
<evidence type="ECO:0000256" key="5">
    <source>
        <dbReference type="ARBA" id="ARBA00023212"/>
    </source>
</evidence>
<evidence type="ECO:0000313" key="8">
    <source>
        <dbReference type="EnsemblMetazoa" id="CapteP100069"/>
    </source>
</evidence>
<evidence type="ECO:0000256" key="2">
    <source>
        <dbReference type="ARBA" id="ARBA00009316"/>
    </source>
</evidence>
<protein>
    <submittedName>
        <fullName evidence="7 8">Uncharacterized protein</fullName>
    </submittedName>
</protein>
<feature type="coiled-coil region" evidence="6">
    <location>
        <begin position="24"/>
        <end position="101"/>
    </location>
</feature>
<reference evidence="9" key="1">
    <citation type="submission" date="2012-12" db="EMBL/GenBank/DDBJ databases">
        <authorList>
            <person name="Hellsten U."/>
            <person name="Grimwood J."/>
            <person name="Chapman J.A."/>
            <person name="Shapiro H."/>
            <person name="Aerts A."/>
            <person name="Otillar R.P."/>
            <person name="Terry A.Y."/>
            <person name="Boore J.L."/>
            <person name="Simakov O."/>
            <person name="Marletaz F."/>
            <person name="Cho S.-J."/>
            <person name="Edsinger-Gonzales E."/>
            <person name="Havlak P."/>
            <person name="Kuo D.-H."/>
            <person name="Larsson T."/>
            <person name="Lv J."/>
            <person name="Arendt D."/>
            <person name="Savage R."/>
            <person name="Osoegawa K."/>
            <person name="de Jong P."/>
            <person name="Lindberg D.R."/>
            <person name="Seaver E.C."/>
            <person name="Weisblat D.A."/>
            <person name="Putnam N.H."/>
            <person name="Grigoriev I.V."/>
            <person name="Rokhsar D.S."/>
        </authorList>
    </citation>
    <scope>NUCLEOTIDE SEQUENCE</scope>
    <source>
        <strain evidence="9">I ESC-2004</strain>
    </source>
</reference>
<dbReference type="AlphaFoldDB" id="R7TLD5"/>
<dbReference type="GO" id="GO:1902017">
    <property type="term" value="P:regulation of cilium assembly"/>
    <property type="evidence" value="ECO:0007669"/>
    <property type="project" value="TreeGrafter"/>
</dbReference>
<dbReference type="OMA" id="MLEMECQ"/>
<evidence type="ECO:0000313" key="7">
    <source>
        <dbReference type="EMBL" id="ELT92351.1"/>
    </source>
</evidence>
<dbReference type="OrthoDB" id="413404at2759"/>
<keyword evidence="4 6" id="KW-0175">Coiled coil</keyword>
<dbReference type="EMBL" id="KB310159">
    <property type="protein sequence ID" value="ELT92351.1"/>
    <property type="molecule type" value="Genomic_DNA"/>
</dbReference>
<dbReference type="EMBL" id="AMQN01002833">
    <property type="status" value="NOT_ANNOTATED_CDS"/>
    <property type="molecule type" value="Genomic_DNA"/>
</dbReference>
<gene>
    <name evidence="7" type="ORF">CAPTEDRAFT_100069</name>
</gene>
<dbReference type="EnsemblMetazoa" id="CapteT100069">
    <property type="protein sequence ID" value="CapteP100069"/>
    <property type="gene ID" value="CapteG100069"/>
</dbReference>
<reference evidence="7 9" key="2">
    <citation type="journal article" date="2013" name="Nature">
        <title>Insights into bilaterian evolution from three spiralian genomes.</title>
        <authorList>
            <person name="Simakov O."/>
            <person name="Marletaz F."/>
            <person name="Cho S.J."/>
            <person name="Edsinger-Gonzales E."/>
            <person name="Havlak P."/>
            <person name="Hellsten U."/>
            <person name="Kuo D.H."/>
            <person name="Larsson T."/>
            <person name="Lv J."/>
            <person name="Arendt D."/>
            <person name="Savage R."/>
            <person name="Osoegawa K."/>
            <person name="de Jong P."/>
            <person name="Grimwood J."/>
            <person name="Chapman J.A."/>
            <person name="Shapiro H."/>
            <person name="Aerts A."/>
            <person name="Otillar R.P."/>
            <person name="Terry A.Y."/>
            <person name="Boore J.L."/>
            <person name="Grigoriev I.V."/>
            <person name="Lindberg D.R."/>
            <person name="Seaver E.C."/>
            <person name="Weisblat D.A."/>
            <person name="Putnam N.H."/>
            <person name="Rokhsar D.S."/>
        </authorList>
    </citation>
    <scope>NUCLEOTIDE SEQUENCE</scope>
    <source>
        <strain evidence="7 9">I ESC-2004</strain>
    </source>
</reference>
<dbReference type="GO" id="GO:0005813">
    <property type="term" value="C:centrosome"/>
    <property type="evidence" value="ECO:0007669"/>
    <property type="project" value="UniProtKB-SubCell"/>
</dbReference>
<dbReference type="STRING" id="283909.R7TLD5"/>
<dbReference type="HOGENOM" id="CLU_103396_0_0_1"/>
<keyword evidence="3" id="KW-0963">Cytoplasm</keyword>
<evidence type="ECO:0000256" key="6">
    <source>
        <dbReference type="SAM" id="Coils"/>
    </source>
</evidence>
<name>R7TLD5_CAPTE</name>
<evidence type="ECO:0000313" key="9">
    <source>
        <dbReference type="Proteomes" id="UP000014760"/>
    </source>
</evidence>
<keyword evidence="9" id="KW-1185">Reference proteome</keyword>
<comment type="similarity">
    <text evidence="2">Belongs to the ODF2 family.</text>
</comment>
<dbReference type="InterPro" id="IPR026099">
    <property type="entry name" value="Odf2-rel"/>
</dbReference>
<organism evidence="7">
    <name type="scientific">Capitella teleta</name>
    <name type="common">Polychaete worm</name>
    <dbReference type="NCBI Taxonomy" id="283909"/>
    <lineage>
        <taxon>Eukaryota</taxon>
        <taxon>Metazoa</taxon>
        <taxon>Spiralia</taxon>
        <taxon>Lophotrochozoa</taxon>
        <taxon>Annelida</taxon>
        <taxon>Polychaeta</taxon>
        <taxon>Sedentaria</taxon>
        <taxon>Scolecida</taxon>
        <taxon>Capitellidae</taxon>
        <taxon>Capitella</taxon>
    </lineage>
</organism>
<keyword evidence="5" id="KW-0206">Cytoskeleton</keyword>
<reference evidence="8" key="3">
    <citation type="submission" date="2015-06" db="UniProtKB">
        <authorList>
            <consortium name="EnsemblMetazoa"/>
        </authorList>
    </citation>
    <scope>IDENTIFICATION</scope>
</reference>
<comment type="subcellular location">
    <subcellularLocation>
        <location evidence="1">Cytoplasm</location>
        <location evidence="1">Cytoskeleton</location>
        <location evidence="1">Microtubule organizing center</location>
        <location evidence="1">Centrosome</location>
    </subcellularLocation>
</comment>
<sequence length="155" mass="17949">RKLRDTEEQNRDLLSTVAKREEGIHQANLRLDDLSRENGSLSRQLEAALTEARRVSEQARDKTNAKDRAMQTRILDLESQLSQTRAEIARVKREKEEAERKFNSRLYDLKDRLDQSHSTNRSMQNYVQFLKKSYANVFSDTVIPPSSPLRGSGFP</sequence>
<dbReference type="PANTHER" id="PTHR23162:SF10">
    <property type="entry name" value="FI13205P"/>
    <property type="match status" value="1"/>
</dbReference>
<feature type="non-terminal residue" evidence="7">
    <location>
        <position position="1"/>
    </location>
</feature>
<accession>R7TLD5</accession>